<protein>
    <submittedName>
        <fullName evidence="4">Uncharacterized protein</fullName>
    </submittedName>
</protein>
<evidence type="ECO:0000313" key="5">
    <source>
        <dbReference type="Proteomes" id="UP000306544"/>
    </source>
</evidence>
<evidence type="ECO:0000256" key="3">
    <source>
        <dbReference type="SAM" id="Phobius"/>
    </source>
</evidence>
<keyword evidence="5" id="KW-1185">Reference proteome</keyword>
<dbReference type="Proteomes" id="UP000306544">
    <property type="component" value="Unassembled WGS sequence"/>
</dbReference>
<gene>
    <name evidence="4" type="ORF">FEF27_11865</name>
</gene>
<dbReference type="EMBL" id="VAWA01000022">
    <property type="protein sequence ID" value="TLP71958.1"/>
    <property type="molecule type" value="Genomic_DNA"/>
</dbReference>
<name>A0A5R8ZZV0_9MICC</name>
<sequence length="385" mass="42214">MKNVPSEHTAPGETSDPVARENENKPGGRRRRLIITAFALGIILVLGIGTGLVALAASNSEKLKNFKNARADLVAVHTSAAELLQEADTLEPETLTDLESHLENVEELLAEDAPGSISFGVEDRIAAISESIGGVDEITSSLHTALEHRSQYETQVSEAQSELAEAEELLESTSDKVLDAELHDELADNIDTWKETIEKAPDETSGESFETLTSELVVAADEVAKIRDEVSASHEDWVQAEKEREEAEKAREEEERQAQEEAAQMDPANYESPSERDWALVERDPDSHKGEKYRLYGYVTQADAATGNFTIRVETSPTQKYRWIDYEVNTMVIAGREGVFSDVVQGDHVRMLVEVEGALTYDTAIGGSATAVLVTAYDIKVIGQL</sequence>
<dbReference type="OrthoDB" id="4794368at2"/>
<evidence type="ECO:0000256" key="1">
    <source>
        <dbReference type="SAM" id="Coils"/>
    </source>
</evidence>
<feature type="coiled-coil region" evidence="1">
    <location>
        <begin position="149"/>
        <end position="183"/>
    </location>
</feature>
<feature type="region of interest" description="Disordered" evidence="2">
    <location>
        <begin position="229"/>
        <end position="277"/>
    </location>
</feature>
<feature type="compositionally biased region" description="Basic and acidic residues" evidence="2">
    <location>
        <begin position="229"/>
        <end position="259"/>
    </location>
</feature>
<proteinExistence type="predicted"/>
<reference evidence="4 5" key="1">
    <citation type="submission" date="2019-05" db="EMBL/GenBank/DDBJ databases">
        <title>Nesterenkonia sp. GY239, isolated from the Southern Atlantic Ocean.</title>
        <authorList>
            <person name="Zhang G."/>
        </authorList>
    </citation>
    <scope>NUCLEOTIDE SEQUENCE [LARGE SCALE GENOMIC DNA]</scope>
    <source>
        <strain evidence="4 5">GY239</strain>
    </source>
</reference>
<keyword evidence="1" id="KW-0175">Coiled coil</keyword>
<accession>A0A5R8ZZV0</accession>
<evidence type="ECO:0000313" key="4">
    <source>
        <dbReference type="EMBL" id="TLP71958.1"/>
    </source>
</evidence>
<dbReference type="AlphaFoldDB" id="A0A5R8ZZV0"/>
<organism evidence="4 5">
    <name type="scientific">Nesterenkonia sphaerica</name>
    <dbReference type="NCBI Taxonomy" id="1804988"/>
    <lineage>
        <taxon>Bacteria</taxon>
        <taxon>Bacillati</taxon>
        <taxon>Actinomycetota</taxon>
        <taxon>Actinomycetes</taxon>
        <taxon>Micrococcales</taxon>
        <taxon>Micrococcaceae</taxon>
        <taxon>Nesterenkonia</taxon>
    </lineage>
</organism>
<keyword evidence="3" id="KW-0472">Membrane</keyword>
<keyword evidence="3" id="KW-0812">Transmembrane</keyword>
<comment type="caution">
    <text evidence="4">The sequence shown here is derived from an EMBL/GenBank/DDBJ whole genome shotgun (WGS) entry which is preliminary data.</text>
</comment>
<feature type="transmembrane region" description="Helical" evidence="3">
    <location>
        <begin position="33"/>
        <end position="57"/>
    </location>
</feature>
<dbReference type="RefSeq" id="WP_138171106.1">
    <property type="nucleotide sequence ID" value="NZ_VAWA01000022.1"/>
</dbReference>
<feature type="region of interest" description="Disordered" evidence="2">
    <location>
        <begin position="1"/>
        <end position="26"/>
    </location>
</feature>
<evidence type="ECO:0000256" key="2">
    <source>
        <dbReference type="SAM" id="MobiDB-lite"/>
    </source>
</evidence>
<keyword evidence="3" id="KW-1133">Transmembrane helix</keyword>